<organism evidence="3 4">
    <name type="scientific">Cognatilysobacter lacus</name>
    <dbReference type="NCBI Taxonomy" id="1643323"/>
    <lineage>
        <taxon>Bacteria</taxon>
        <taxon>Pseudomonadati</taxon>
        <taxon>Pseudomonadota</taxon>
        <taxon>Gammaproteobacteria</taxon>
        <taxon>Lysobacterales</taxon>
        <taxon>Lysobacteraceae</taxon>
        <taxon>Cognatilysobacter</taxon>
    </lineage>
</organism>
<comment type="caution">
    <text evidence="3">The sequence shown here is derived from an EMBL/GenBank/DDBJ whole genome shotgun (WGS) entry which is preliminary data.</text>
</comment>
<gene>
    <name evidence="3" type="ORF">FW784_12395</name>
</gene>
<evidence type="ECO:0000256" key="1">
    <source>
        <dbReference type="SAM" id="MobiDB-lite"/>
    </source>
</evidence>
<proteinExistence type="predicted"/>
<feature type="transmembrane region" description="Helical" evidence="2">
    <location>
        <begin position="24"/>
        <end position="42"/>
    </location>
</feature>
<accession>A0A5D8YR45</accession>
<evidence type="ECO:0000313" key="4">
    <source>
        <dbReference type="Proteomes" id="UP000323164"/>
    </source>
</evidence>
<protein>
    <submittedName>
        <fullName evidence="3">Uncharacterized protein</fullName>
    </submittedName>
</protein>
<keyword evidence="4" id="KW-1185">Reference proteome</keyword>
<dbReference type="AlphaFoldDB" id="A0A5D8YR45"/>
<name>A0A5D8YR45_9GAMM</name>
<reference evidence="3 4" key="1">
    <citation type="submission" date="2019-08" db="EMBL/GenBank/DDBJ databases">
        <title>Draft genome sequence of Lysobacter sp. UKS-15.</title>
        <authorList>
            <person name="Im W.-T."/>
        </authorList>
    </citation>
    <scope>NUCLEOTIDE SEQUENCE [LARGE SCALE GENOMIC DNA]</scope>
    <source>
        <strain evidence="3 4">UKS-15</strain>
    </source>
</reference>
<keyword evidence="2" id="KW-0472">Membrane</keyword>
<feature type="region of interest" description="Disordered" evidence="1">
    <location>
        <begin position="106"/>
        <end position="125"/>
    </location>
</feature>
<evidence type="ECO:0000313" key="3">
    <source>
        <dbReference type="EMBL" id="TZF85245.1"/>
    </source>
</evidence>
<keyword evidence="2" id="KW-0812">Transmembrane</keyword>
<sequence>MLSLAWLIPFIARQAGLAHGVPDTVAGPAVWIVATFVGGFVAKHRFVPFAVLAWATVWGLILFTLYSIAAPLGQASLPRLLQYNAVALAATLAANITGALLGQLAARSGSRPNNSSKPTPLRGAA</sequence>
<feature type="transmembrane region" description="Helical" evidence="2">
    <location>
        <begin position="49"/>
        <end position="69"/>
    </location>
</feature>
<dbReference type="EMBL" id="VTRV01000174">
    <property type="protein sequence ID" value="TZF85245.1"/>
    <property type="molecule type" value="Genomic_DNA"/>
</dbReference>
<feature type="transmembrane region" description="Helical" evidence="2">
    <location>
        <begin position="81"/>
        <end position="101"/>
    </location>
</feature>
<keyword evidence="2" id="KW-1133">Transmembrane helix</keyword>
<evidence type="ECO:0000256" key="2">
    <source>
        <dbReference type="SAM" id="Phobius"/>
    </source>
</evidence>
<dbReference type="Proteomes" id="UP000323164">
    <property type="component" value="Unassembled WGS sequence"/>
</dbReference>